<evidence type="ECO:0000256" key="2">
    <source>
        <dbReference type="ARBA" id="ARBA00004691"/>
    </source>
</evidence>
<dbReference type="InterPro" id="IPR003828">
    <property type="entry name" value="QueH"/>
</dbReference>
<dbReference type="EC" id="1.17.99.6" evidence="4 17"/>
<dbReference type="Pfam" id="PF02677">
    <property type="entry name" value="QueH"/>
    <property type="match status" value="1"/>
</dbReference>
<keyword evidence="11 17" id="KW-0408">Iron</keyword>
<keyword evidence="8 17" id="KW-0479">Metal-binding</keyword>
<reference evidence="18" key="1">
    <citation type="submission" date="2021-10" db="EMBL/GenBank/DDBJ databases">
        <title>Anaerobic single-cell dispensing facilitates the cultivation of human gut bacteria.</title>
        <authorList>
            <person name="Afrizal A."/>
        </authorList>
    </citation>
    <scope>NUCLEOTIDE SEQUENCE</scope>
    <source>
        <strain evidence="18">CLA-AA-H272</strain>
    </source>
</reference>
<feature type="binding site" evidence="17">
    <location>
        <position position="9"/>
    </location>
    <ligand>
        <name>[4Fe-4S] cluster</name>
        <dbReference type="ChEBI" id="CHEBI:49883"/>
    </ligand>
</feature>
<evidence type="ECO:0000256" key="5">
    <source>
        <dbReference type="ARBA" id="ARBA00016895"/>
    </source>
</evidence>
<dbReference type="EMBL" id="JAJEPW010000115">
    <property type="protein sequence ID" value="MCC2131156.1"/>
    <property type="molecule type" value="Genomic_DNA"/>
</dbReference>
<evidence type="ECO:0000256" key="10">
    <source>
        <dbReference type="ARBA" id="ARBA00023002"/>
    </source>
</evidence>
<dbReference type="PANTHER" id="PTHR36701:SF1">
    <property type="entry name" value="EPOXYQUEUOSINE REDUCTASE QUEH"/>
    <property type="match status" value="1"/>
</dbReference>
<evidence type="ECO:0000256" key="11">
    <source>
        <dbReference type="ARBA" id="ARBA00023004"/>
    </source>
</evidence>
<keyword evidence="13 17" id="KW-1015">Disulfide bond</keyword>
<proteinExistence type="inferred from homology"/>
<keyword evidence="9 17" id="KW-0671">Queuosine biosynthesis</keyword>
<dbReference type="GO" id="GO:0008616">
    <property type="term" value="P:tRNA queuosine(34) biosynthetic process"/>
    <property type="evidence" value="ECO:0007669"/>
    <property type="project" value="UniProtKB-UniRule"/>
</dbReference>
<keyword evidence="19" id="KW-1185">Reference proteome</keyword>
<evidence type="ECO:0000313" key="18">
    <source>
        <dbReference type="EMBL" id="MCC2131156.1"/>
    </source>
</evidence>
<evidence type="ECO:0000256" key="12">
    <source>
        <dbReference type="ARBA" id="ARBA00023014"/>
    </source>
</evidence>
<evidence type="ECO:0000256" key="4">
    <source>
        <dbReference type="ARBA" id="ARBA00012622"/>
    </source>
</evidence>
<comment type="pathway">
    <text evidence="2 17">tRNA modification; tRNA-queuosine biosynthesis.</text>
</comment>
<keyword evidence="10 17" id="KW-0560">Oxidoreductase</keyword>
<dbReference type="GO" id="GO:0051539">
    <property type="term" value="F:4 iron, 4 sulfur cluster binding"/>
    <property type="evidence" value="ECO:0007669"/>
    <property type="project" value="UniProtKB-UniRule"/>
</dbReference>
<dbReference type="RefSeq" id="WP_302930261.1">
    <property type="nucleotide sequence ID" value="NZ_JAJEPW010000115.1"/>
</dbReference>
<evidence type="ECO:0000256" key="14">
    <source>
        <dbReference type="ARBA" id="ARBA00023284"/>
    </source>
</evidence>
<comment type="caution">
    <text evidence="18">The sequence shown here is derived from an EMBL/GenBank/DDBJ whole genome shotgun (WGS) entry which is preliminary data.</text>
</comment>
<evidence type="ECO:0000256" key="7">
    <source>
        <dbReference type="ARBA" id="ARBA00022694"/>
    </source>
</evidence>
<evidence type="ECO:0000256" key="13">
    <source>
        <dbReference type="ARBA" id="ARBA00023157"/>
    </source>
</evidence>
<dbReference type="HAMAP" id="MF_02089">
    <property type="entry name" value="QueH"/>
    <property type="match status" value="1"/>
</dbReference>
<evidence type="ECO:0000256" key="17">
    <source>
        <dbReference type="HAMAP-Rule" id="MF_02089"/>
    </source>
</evidence>
<dbReference type="GO" id="GO:0052693">
    <property type="term" value="F:epoxyqueuosine reductase activity"/>
    <property type="evidence" value="ECO:0007669"/>
    <property type="project" value="UniProtKB-UniRule"/>
</dbReference>
<gene>
    <name evidence="17" type="primary">queH</name>
    <name evidence="18" type="ORF">LKD37_16935</name>
</gene>
<sequence length="190" mass="22345">METLMHTCCAPCSVSCIRQLREEGIEPVSFWYNPNIHPYQEYKARRDTLMAYAPAIGMKLIVREDYGLRDFCRAVCGDIDHRCGRCYHIRLWETARYAAEHGYGSFTSTLFVSPYQNHELLRQTAEEAAEAYGVAFLYRDFRPGFRAGQQEARERGFYMQKYCGCVFSEEDRYRKQIDRDLKQPEKIITE</sequence>
<dbReference type="GO" id="GO:0046872">
    <property type="term" value="F:metal ion binding"/>
    <property type="evidence" value="ECO:0007669"/>
    <property type="project" value="UniProtKB-KW"/>
</dbReference>
<feature type="binding site" evidence="17">
    <location>
        <position position="83"/>
    </location>
    <ligand>
        <name>[4Fe-4S] cluster</name>
        <dbReference type="ChEBI" id="CHEBI:49883"/>
    </ligand>
</feature>
<evidence type="ECO:0000256" key="6">
    <source>
        <dbReference type="ARBA" id="ARBA00022485"/>
    </source>
</evidence>
<evidence type="ECO:0000256" key="3">
    <source>
        <dbReference type="ARBA" id="ARBA00008207"/>
    </source>
</evidence>
<name>A0AAE3AJF2_9FIRM</name>
<evidence type="ECO:0000256" key="9">
    <source>
        <dbReference type="ARBA" id="ARBA00022785"/>
    </source>
</evidence>
<dbReference type="PANTHER" id="PTHR36701">
    <property type="entry name" value="EPOXYQUEUOSINE REDUCTASE QUEH"/>
    <property type="match status" value="1"/>
</dbReference>
<evidence type="ECO:0000256" key="15">
    <source>
        <dbReference type="ARBA" id="ARBA00031446"/>
    </source>
</evidence>
<protein>
    <recommendedName>
        <fullName evidence="5 17">Epoxyqueuosine reductase QueH</fullName>
        <ecNumber evidence="4 17">1.17.99.6</ecNumber>
    </recommendedName>
    <alternativeName>
        <fullName evidence="15 17">Queuosine biosynthesis protein QueH</fullName>
    </alternativeName>
</protein>
<keyword evidence="7 17" id="KW-0819">tRNA processing</keyword>
<evidence type="ECO:0000256" key="8">
    <source>
        <dbReference type="ARBA" id="ARBA00022723"/>
    </source>
</evidence>
<keyword evidence="14 17" id="KW-0676">Redox-active center</keyword>
<evidence type="ECO:0000256" key="1">
    <source>
        <dbReference type="ARBA" id="ARBA00002268"/>
    </source>
</evidence>
<comment type="function">
    <text evidence="1 17">Catalyzes the conversion of epoxyqueuosine (oQ) to queuosine (Q), which is a hypermodified base found in the wobble positions of tRNA(Asp), tRNA(Asn), tRNA(His) and tRNA(Tyr).</text>
</comment>
<feature type="binding site" evidence="17">
    <location>
        <position position="8"/>
    </location>
    <ligand>
        <name>[4Fe-4S] cluster</name>
        <dbReference type="ChEBI" id="CHEBI:49883"/>
    </ligand>
</feature>
<keyword evidence="6 17" id="KW-0004">4Fe-4S</keyword>
<feature type="binding site" evidence="17">
    <location>
        <position position="86"/>
    </location>
    <ligand>
        <name>[4Fe-4S] cluster</name>
        <dbReference type="ChEBI" id="CHEBI:49883"/>
    </ligand>
</feature>
<organism evidence="18 19">
    <name type="scientific">Brotocaccenecus cirricatena</name>
    <dbReference type="NCBI Taxonomy" id="3064195"/>
    <lineage>
        <taxon>Bacteria</taxon>
        <taxon>Bacillati</taxon>
        <taxon>Bacillota</taxon>
        <taxon>Clostridia</taxon>
        <taxon>Eubacteriales</taxon>
        <taxon>Oscillospiraceae</taxon>
        <taxon>Brotocaccenecus</taxon>
    </lineage>
</organism>
<dbReference type="AlphaFoldDB" id="A0AAE3AJF2"/>
<evidence type="ECO:0000313" key="19">
    <source>
        <dbReference type="Proteomes" id="UP001199319"/>
    </source>
</evidence>
<dbReference type="Proteomes" id="UP001199319">
    <property type="component" value="Unassembled WGS sequence"/>
</dbReference>
<keyword evidence="12 17" id="KW-0411">Iron-sulfur</keyword>
<evidence type="ECO:0000256" key="16">
    <source>
        <dbReference type="ARBA" id="ARBA00047415"/>
    </source>
</evidence>
<accession>A0AAE3AJF2</accession>
<comment type="similarity">
    <text evidence="3 17">Belongs to the QueH family.</text>
</comment>
<feature type="disulfide bond" description="Redox-active" evidence="17">
    <location>
        <begin position="163"/>
        <end position="165"/>
    </location>
</feature>
<comment type="catalytic activity">
    <reaction evidence="16 17">
        <text>epoxyqueuosine(34) in tRNA + AH2 = queuosine(34) in tRNA + A + H2O</text>
        <dbReference type="Rhea" id="RHEA:32159"/>
        <dbReference type="Rhea" id="RHEA-COMP:18571"/>
        <dbReference type="Rhea" id="RHEA-COMP:18582"/>
        <dbReference type="ChEBI" id="CHEBI:13193"/>
        <dbReference type="ChEBI" id="CHEBI:15377"/>
        <dbReference type="ChEBI" id="CHEBI:17499"/>
        <dbReference type="ChEBI" id="CHEBI:194431"/>
        <dbReference type="ChEBI" id="CHEBI:194443"/>
        <dbReference type="EC" id="1.17.99.6"/>
    </reaction>
</comment>